<sequence>MNREFVGRGWKFPILPGPSGRLEYTAGDENVEHSLRVLLLTSLGERVMRFNFGSRASELVFAPGGQRHLRLLETTVREAVRDWEPRIDLLDVSVEADLEEPERVNVSLSYQIRASNTRSNLVFPFYLDMVEVV</sequence>
<dbReference type="Proteomes" id="UP000320176">
    <property type="component" value="Unassembled WGS sequence"/>
</dbReference>
<dbReference type="RefSeq" id="WP_146523399.1">
    <property type="nucleotide sequence ID" value="NZ_CP151726.1"/>
</dbReference>
<dbReference type="Gene3D" id="3.10.450.40">
    <property type="match status" value="1"/>
</dbReference>
<organism evidence="2 3">
    <name type="scientific">Stieleria varia</name>
    <dbReference type="NCBI Taxonomy" id="2528005"/>
    <lineage>
        <taxon>Bacteria</taxon>
        <taxon>Pseudomonadati</taxon>
        <taxon>Planctomycetota</taxon>
        <taxon>Planctomycetia</taxon>
        <taxon>Pirellulales</taxon>
        <taxon>Pirellulaceae</taxon>
        <taxon>Stieleria</taxon>
    </lineage>
</organism>
<feature type="domain" description="IraD/Gp25-like" evidence="1">
    <location>
        <begin position="27"/>
        <end position="116"/>
    </location>
</feature>
<dbReference type="EMBL" id="SJPN01000014">
    <property type="protein sequence ID" value="TWT91744.1"/>
    <property type="molecule type" value="Genomic_DNA"/>
</dbReference>
<gene>
    <name evidence="2" type="ORF">Pla52n_64940</name>
</gene>
<evidence type="ECO:0000313" key="2">
    <source>
        <dbReference type="EMBL" id="TWT91744.1"/>
    </source>
</evidence>
<dbReference type="Pfam" id="PF04965">
    <property type="entry name" value="GPW_gp25"/>
    <property type="match status" value="1"/>
</dbReference>
<keyword evidence="3" id="KW-1185">Reference proteome</keyword>
<proteinExistence type="predicted"/>
<evidence type="ECO:0000313" key="3">
    <source>
        <dbReference type="Proteomes" id="UP000320176"/>
    </source>
</evidence>
<comment type="caution">
    <text evidence="2">The sequence shown here is derived from an EMBL/GenBank/DDBJ whole genome shotgun (WGS) entry which is preliminary data.</text>
</comment>
<name>A0A5C5ZVY4_9BACT</name>
<reference evidence="2 3" key="1">
    <citation type="submission" date="2019-02" db="EMBL/GenBank/DDBJ databases">
        <title>Deep-cultivation of Planctomycetes and their phenomic and genomic characterization uncovers novel biology.</title>
        <authorList>
            <person name="Wiegand S."/>
            <person name="Jogler M."/>
            <person name="Boedeker C."/>
            <person name="Pinto D."/>
            <person name="Vollmers J."/>
            <person name="Rivas-Marin E."/>
            <person name="Kohn T."/>
            <person name="Peeters S.H."/>
            <person name="Heuer A."/>
            <person name="Rast P."/>
            <person name="Oberbeckmann S."/>
            <person name="Bunk B."/>
            <person name="Jeske O."/>
            <person name="Meyerdierks A."/>
            <person name="Storesund J.E."/>
            <person name="Kallscheuer N."/>
            <person name="Luecker S."/>
            <person name="Lage O.M."/>
            <person name="Pohl T."/>
            <person name="Merkel B.J."/>
            <person name="Hornburger P."/>
            <person name="Mueller R.-W."/>
            <person name="Bruemmer F."/>
            <person name="Labrenz M."/>
            <person name="Spormann A.M."/>
            <person name="Op Den Camp H."/>
            <person name="Overmann J."/>
            <person name="Amann R."/>
            <person name="Jetten M.S.M."/>
            <person name="Mascher T."/>
            <person name="Medema M.H."/>
            <person name="Devos D.P."/>
            <person name="Kaster A.-K."/>
            <person name="Ovreas L."/>
            <person name="Rohde M."/>
            <person name="Galperin M.Y."/>
            <person name="Jogler C."/>
        </authorList>
    </citation>
    <scope>NUCLEOTIDE SEQUENCE [LARGE SCALE GENOMIC DNA]</scope>
    <source>
        <strain evidence="2 3">Pla52n</strain>
    </source>
</reference>
<dbReference type="AlphaFoldDB" id="A0A5C5ZVY4"/>
<accession>A0A5C5ZVY4</accession>
<evidence type="ECO:0000259" key="1">
    <source>
        <dbReference type="Pfam" id="PF04965"/>
    </source>
</evidence>
<dbReference type="InterPro" id="IPR007048">
    <property type="entry name" value="IraD/Gp25-like"/>
</dbReference>
<protein>
    <submittedName>
        <fullName evidence="2">Lysozyme-like protein</fullName>
    </submittedName>
</protein>
<dbReference type="OrthoDB" id="9802846at2"/>
<dbReference type="SUPFAM" id="SSF160719">
    <property type="entry name" value="gpW/gp25-like"/>
    <property type="match status" value="1"/>
</dbReference>